<evidence type="ECO:0000313" key="3">
    <source>
        <dbReference type="Proteomes" id="UP000294530"/>
    </source>
</evidence>
<sequence length="204" mass="23293">MDGSYIPPPFPFPEAWPKVFASQILCQDSMWLTPPAFITSREWKVSMSADFSKTSDTADSISTAPSMQDKDDDDDDCDIAYVLSEEWQKHFQLSSRLQKLQKQTQKSGTKSKMRKQQQRQNNQHKLIKTKAAGACANRSSHLQREVQAAKLRDEERKWTRRSGESGDAPPGPQIARLEASLNARFDEFCDKFQPAMWPYDSLPC</sequence>
<feature type="compositionally biased region" description="Basic and acidic residues" evidence="1">
    <location>
        <begin position="150"/>
        <end position="164"/>
    </location>
</feature>
<feature type="region of interest" description="Disordered" evidence="1">
    <location>
        <begin position="54"/>
        <end position="74"/>
    </location>
</feature>
<dbReference type="KEGG" id="blac:94348247"/>
<feature type="region of interest" description="Disordered" evidence="1">
    <location>
        <begin position="150"/>
        <end position="173"/>
    </location>
</feature>
<name>A0A976IE13_BRELC</name>
<dbReference type="AlphaFoldDB" id="A0A976IE13"/>
<feature type="compositionally biased region" description="Low complexity" evidence="1">
    <location>
        <begin position="94"/>
        <end position="108"/>
    </location>
</feature>
<keyword evidence="3" id="KW-1185">Reference proteome</keyword>
<feature type="compositionally biased region" description="Polar residues" evidence="1">
    <location>
        <begin position="54"/>
        <end position="66"/>
    </location>
</feature>
<dbReference type="RefSeq" id="XP_067817733.1">
    <property type="nucleotide sequence ID" value="XM_067962576.1"/>
</dbReference>
<dbReference type="OrthoDB" id="117757at2759"/>
<feature type="region of interest" description="Disordered" evidence="1">
    <location>
        <begin position="94"/>
        <end position="123"/>
    </location>
</feature>
<comment type="caution">
    <text evidence="2">The sequence shown here is derived from an EMBL/GenBank/DDBJ whole genome shotgun (WGS) entry which is preliminary data.</text>
</comment>
<dbReference type="Proteomes" id="UP000294530">
    <property type="component" value="Unassembled WGS sequence"/>
</dbReference>
<evidence type="ECO:0000256" key="1">
    <source>
        <dbReference type="SAM" id="MobiDB-lite"/>
    </source>
</evidence>
<evidence type="ECO:0000313" key="2">
    <source>
        <dbReference type="EMBL" id="TDH68234.1"/>
    </source>
</evidence>
<reference evidence="2 3" key="1">
    <citation type="journal article" date="2021" name="Genome Biol.">
        <title>AFLAP: assembly-free linkage analysis pipeline using k-mers from genome sequencing data.</title>
        <authorList>
            <person name="Fletcher K."/>
            <person name="Zhang L."/>
            <person name="Gil J."/>
            <person name="Han R."/>
            <person name="Cavanaugh K."/>
            <person name="Michelmore R."/>
        </authorList>
    </citation>
    <scope>NUCLEOTIDE SEQUENCE [LARGE SCALE GENOMIC DNA]</scope>
    <source>
        <strain evidence="2 3">SF5</strain>
    </source>
</reference>
<proteinExistence type="predicted"/>
<protein>
    <submittedName>
        <fullName evidence="2">Uncharacterized protein</fullName>
    </submittedName>
</protein>
<gene>
    <name evidence="2" type="ORF">CCR75_004490</name>
</gene>
<organism evidence="2 3">
    <name type="scientific">Bremia lactucae</name>
    <name type="common">Lettuce downy mildew</name>
    <dbReference type="NCBI Taxonomy" id="4779"/>
    <lineage>
        <taxon>Eukaryota</taxon>
        <taxon>Sar</taxon>
        <taxon>Stramenopiles</taxon>
        <taxon>Oomycota</taxon>
        <taxon>Peronosporomycetes</taxon>
        <taxon>Peronosporales</taxon>
        <taxon>Peronosporaceae</taxon>
        <taxon>Bremia</taxon>
    </lineage>
</organism>
<dbReference type="GeneID" id="94348247"/>
<dbReference type="EMBL" id="SHOA02000003">
    <property type="protein sequence ID" value="TDH68234.1"/>
    <property type="molecule type" value="Genomic_DNA"/>
</dbReference>
<accession>A0A976IE13</accession>